<reference evidence="4" key="1">
    <citation type="journal article" date="2019" name="Int. J. Syst. Evol. Microbiol.">
        <title>The Global Catalogue of Microorganisms (GCM) 10K type strain sequencing project: providing services to taxonomists for standard genome sequencing and annotation.</title>
        <authorList>
            <consortium name="The Broad Institute Genomics Platform"/>
            <consortium name="The Broad Institute Genome Sequencing Center for Infectious Disease"/>
            <person name="Wu L."/>
            <person name="Ma J."/>
        </authorList>
    </citation>
    <scope>NUCLEOTIDE SEQUENCE [LARGE SCALE GENOMIC DNA]</scope>
    <source>
        <strain evidence="4">JCM 30846</strain>
    </source>
</reference>
<evidence type="ECO:0000256" key="1">
    <source>
        <dbReference type="SAM" id="MobiDB-lite"/>
    </source>
</evidence>
<dbReference type="Proteomes" id="UP001499884">
    <property type="component" value="Unassembled WGS sequence"/>
</dbReference>
<evidence type="ECO:0000313" key="3">
    <source>
        <dbReference type="EMBL" id="GAA3739727.1"/>
    </source>
</evidence>
<dbReference type="RefSeq" id="WP_425588332.1">
    <property type="nucleotide sequence ID" value="NZ_BAABEP010000030.1"/>
</dbReference>
<dbReference type="InterPro" id="IPR010982">
    <property type="entry name" value="Lambda_DNA-bd_dom_sf"/>
</dbReference>
<dbReference type="InterPro" id="IPR043917">
    <property type="entry name" value="DUF5753"/>
</dbReference>
<proteinExistence type="predicted"/>
<dbReference type="Gene3D" id="1.10.260.40">
    <property type="entry name" value="lambda repressor-like DNA-binding domains"/>
    <property type="match status" value="1"/>
</dbReference>
<dbReference type="SUPFAM" id="SSF47413">
    <property type="entry name" value="lambda repressor-like DNA-binding domains"/>
    <property type="match status" value="1"/>
</dbReference>
<dbReference type="InterPro" id="IPR001387">
    <property type="entry name" value="Cro/C1-type_HTH"/>
</dbReference>
<feature type="domain" description="HTH cro/C1-type" evidence="2">
    <location>
        <begin position="35"/>
        <end position="88"/>
    </location>
</feature>
<keyword evidence="4" id="KW-1185">Reference proteome</keyword>
<feature type="compositionally biased region" description="Gly residues" evidence="1">
    <location>
        <begin position="14"/>
        <end position="25"/>
    </location>
</feature>
<gene>
    <name evidence="3" type="ORF">GCM10023082_41000</name>
</gene>
<dbReference type="PROSITE" id="PS50943">
    <property type="entry name" value="HTH_CROC1"/>
    <property type="match status" value="1"/>
</dbReference>
<dbReference type="CDD" id="cd00093">
    <property type="entry name" value="HTH_XRE"/>
    <property type="match status" value="1"/>
</dbReference>
<dbReference type="EMBL" id="BAABEP010000030">
    <property type="protein sequence ID" value="GAA3739727.1"/>
    <property type="molecule type" value="Genomic_DNA"/>
</dbReference>
<sequence>METAEEDFTPADNEGGGGGGSGEGGGVVAAFGKQLKLLRQRAGLEREAFGRLVGYSPSSIASFEQGRRIPSPRAIEKADRVLDAGGVLIALKDEVARAQYPPFFQDMARLEAKAAHLCEYSTLIVPGLVQTPEYALAVFQQQRPLLTEEVIEERLAGRLVRQEIHSRRPEPLLSFILEESVVRRPVGGREVLRGQLEQLLLFGHKRNVDIQVMPIDREDHAALEGPFTTIETVKGQRFAYTEVQGSSRLFSEYVKIQELSACYGILRSQALTPRESLAFLERLLGET</sequence>
<evidence type="ECO:0000259" key="2">
    <source>
        <dbReference type="PROSITE" id="PS50943"/>
    </source>
</evidence>
<dbReference type="Pfam" id="PF13560">
    <property type="entry name" value="HTH_31"/>
    <property type="match status" value="1"/>
</dbReference>
<feature type="region of interest" description="Disordered" evidence="1">
    <location>
        <begin position="1"/>
        <end position="25"/>
    </location>
</feature>
<name>A0ABP7FIR6_9ACTN</name>
<accession>A0ABP7FIR6</accession>
<protein>
    <submittedName>
        <fullName evidence="3">Helix-turn-helix transcriptional regulator</fullName>
    </submittedName>
</protein>
<evidence type="ECO:0000313" key="4">
    <source>
        <dbReference type="Proteomes" id="UP001499884"/>
    </source>
</evidence>
<organism evidence="3 4">
    <name type="scientific">Streptomyces tremellae</name>
    <dbReference type="NCBI Taxonomy" id="1124239"/>
    <lineage>
        <taxon>Bacteria</taxon>
        <taxon>Bacillati</taxon>
        <taxon>Actinomycetota</taxon>
        <taxon>Actinomycetes</taxon>
        <taxon>Kitasatosporales</taxon>
        <taxon>Streptomycetaceae</taxon>
        <taxon>Streptomyces</taxon>
    </lineage>
</organism>
<dbReference type="SMART" id="SM00530">
    <property type="entry name" value="HTH_XRE"/>
    <property type="match status" value="1"/>
</dbReference>
<dbReference type="Pfam" id="PF19054">
    <property type="entry name" value="DUF5753"/>
    <property type="match status" value="1"/>
</dbReference>
<comment type="caution">
    <text evidence="3">The sequence shown here is derived from an EMBL/GenBank/DDBJ whole genome shotgun (WGS) entry which is preliminary data.</text>
</comment>